<dbReference type="AlphaFoldDB" id="A0A2U1MTI2"/>
<accession>A0A2U1MTI2</accession>
<feature type="compositionally biased region" description="Low complexity" evidence="1">
    <location>
        <begin position="154"/>
        <end position="170"/>
    </location>
</feature>
<keyword evidence="3" id="KW-1185">Reference proteome</keyword>
<dbReference type="EMBL" id="PKPP01004397">
    <property type="protein sequence ID" value="PWA64571.1"/>
    <property type="molecule type" value="Genomic_DNA"/>
</dbReference>
<evidence type="ECO:0008006" key="4">
    <source>
        <dbReference type="Google" id="ProtNLM"/>
    </source>
</evidence>
<feature type="region of interest" description="Disordered" evidence="1">
    <location>
        <begin position="144"/>
        <end position="183"/>
    </location>
</feature>
<sequence length="183" mass="20203">MKKVIWYVLHNSPEIDAYMNEFEREFPDSDMSKEFADWFAMKICKLYVDKDPTCTPDLFALACGPSPTPISINSCVFNGVKFVVHSRDIKRTTQNSGICLPGEKKGEMYYGLLEEIPEFAYTQFKVVLFRVKWFHLEKRGVGEAGSGIRGGSGEASSGSGTDEASGSGDDINIDGDSDDGEGQ</sequence>
<dbReference type="OrthoDB" id="684151at2759"/>
<name>A0A2U1MTI2_ARTAN</name>
<organism evidence="2 3">
    <name type="scientific">Artemisia annua</name>
    <name type="common">Sweet wormwood</name>
    <dbReference type="NCBI Taxonomy" id="35608"/>
    <lineage>
        <taxon>Eukaryota</taxon>
        <taxon>Viridiplantae</taxon>
        <taxon>Streptophyta</taxon>
        <taxon>Embryophyta</taxon>
        <taxon>Tracheophyta</taxon>
        <taxon>Spermatophyta</taxon>
        <taxon>Magnoliopsida</taxon>
        <taxon>eudicotyledons</taxon>
        <taxon>Gunneridae</taxon>
        <taxon>Pentapetalae</taxon>
        <taxon>asterids</taxon>
        <taxon>campanulids</taxon>
        <taxon>Asterales</taxon>
        <taxon>Asteraceae</taxon>
        <taxon>Asteroideae</taxon>
        <taxon>Anthemideae</taxon>
        <taxon>Artemisiinae</taxon>
        <taxon>Artemisia</taxon>
    </lineage>
</organism>
<feature type="compositionally biased region" description="Gly residues" evidence="1">
    <location>
        <begin position="144"/>
        <end position="153"/>
    </location>
</feature>
<proteinExistence type="predicted"/>
<gene>
    <name evidence="2" type="ORF">CTI12_AA124090</name>
</gene>
<protein>
    <recommendedName>
        <fullName evidence="4">DUF4218 domain-containing protein</fullName>
    </recommendedName>
</protein>
<reference evidence="2 3" key="1">
    <citation type="journal article" date="2018" name="Mol. Plant">
        <title>The genome of Artemisia annua provides insight into the evolution of Asteraceae family and artemisinin biosynthesis.</title>
        <authorList>
            <person name="Shen Q."/>
            <person name="Zhang L."/>
            <person name="Liao Z."/>
            <person name="Wang S."/>
            <person name="Yan T."/>
            <person name="Shi P."/>
            <person name="Liu M."/>
            <person name="Fu X."/>
            <person name="Pan Q."/>
            <person name="Wang Y."/>
            <person name="Lv Z."/>
            <person name="Lu X."/>
            <person name="Zhang F."/>
            <person name="Jiang W."/>
            <person name="Ma Y."/>
            <person name="Chen M."/>
            <person name="Hao X."/>
            <person name="Li L."/>
            <person name="Tang Y."/>
            <person name="Lv G."/>
            <person name="Zhou Y."/>
            <person name="Sun X."/>
            <person name="Brodelius P.E."/>
            <person name="Rose J.K.C."/>
            <person name="Tang K."/>
        </authorList>
    </citation>
    <scope>NUCLEOTIDE SEQUENCE [LARGE SCALE GENOMIC DNA]</scope>
    <source>
        <strain evidence="3">cv. Huhao1</strain>
        <tissue evidence="2">Leaf</tissue>
    </source>
</reference>
<dbReference type="PANTHER" id="PTHR48258">
    <property type="entry name" value="DUF4218 DOMAIN-CONTAINING PROTEIN-RELATED"/>
    <property type="match status" value="1"/>
</dbReference>
<feature type="compositionally biased region" description="Acidic residues" evidence="1">
    <location>
        <begin position="171"/>
        <end position="183"/>
    </location>
</feature>
<comment type="caution">
    <text evidence="2">The sequence shown here is derived from an EMBL/GenBank/DDBJ whole genome shotgun (WGS) entry which is preliminary data.</text>
</comment>
<evidence type="ECO:0000313" key="2">
    <source>
        <dbReference type="EMBL" id="PWA64571.1"/>
    </source>
</evidence>
<evidence type="ECO:0000313" key="3">
    <source>
        <dbReference type="Proteomes" id="UP000245207"/>
    </source>
</evidence>
<evidence type="ECO:0000256" key="1">
    <source>
        <dbReference type="SAM" id="MobiDB-lite"/>
    </source>
</evidence>
<dbReference type="Proteomes" id="UP000245207">
    <property type="component" value="Unassembled WGS sequence"/>
</dbReference>
<dbReference type="PANTHER" id="PTHR48258:SF14">
    <property type="entry name" value="OS02G0583300 PROTEIN"/>
    <property type="match status" value="1"/>
</dbReference>